<reference evidence="4" key="1">
    <citation type="submission" date="2017-01" db="EMBL/GenBank/DDBJ databases">
        <authorList>
            <person name="Varghese N."/>
            <person name="Submissions S."/>
        </authorList>
    </citation>
    <scope>NUCLEOTIDE SEQUENCE [LARGE SCALE GENOMIC DNA]</scope>
    <source>
        <strain evidence="4">DSM 46698</strain>
    </source>
</reference>
<evidence type="ECO:0000313" key="4">
    <source>
        <dbReference type="Proteomes" id="UP000186026"/>
    </source>
</evidence>
<dbReference type="Proteomes" id="UP000186026">
    <property type="component" value="Unassembled WGS sequence"/>
</dbReference>
<keyword evidence="4" id="KW-1185">Reference proteome</keyword>
<proteinExistence type="predicted"/>
<accession>A0A1N7JIC6</accession>
<feature type="region of interest" description="Disordered" evidence="1">
    <location>
        <begin position="55"/>
        <end position="78"/>
    </location>
</feature>
<feature type="signal peptide" evidence="2">
    <location>
        <begin position="1"/>
        <end position="25"/>
    </location>
</feature>
<dbReference type="EMBL" id="FTOP01000001">
    <property type="protein sequence ID" value="SIS49011.1"/>
    <property type="molecule type" value="Genomic_DNA"/>
</dbReference>
<organism evidence="3 4">
    <name type="scientific">Belliella pelovolcani</name>
    <dbReference type="NCBI Taxonomy" id="529505"/>
    <lineage>
        <taxon>Bacteria</taxon>
        <taxon>Pseudomonadati</taxon>
        <taxon>Bacteroidota</taxon>
        <taxon>Cytophagia</taxon>
        <taxon>Cytophagales</taxon>
        <taxon>Cyclobacteriaceae</taxon>
        <taxon>Belliella</taxon>
    </lineage>
</organism>
<protein>
    <submittedName>
        <fullName evidence="3">Uncharacterized protein</fullName>
    </submittedName>
</protein>
<dbReference type="STRING" id="529505.SAMN05421761_10126"/>
<evidence type="ECO:0000256" key="1">
    <source>
        <dbReference type="SAM" id="MobiDB-lite"/>
    </source>
</evidence>
<evidence type="ECO:0000313" key="3">
    <source>
        <dbReference type="EMBL" id="SIS49011.1"/>
    </source>
</evidence>
<evidence type="ECO:0000256" key="2">
    <source>
        <dbReference type="SAM" id="SignalP"/>
    </source>
</evidence>
<sequence length="78" mass="8095">MRKCLNFIAAFSLLIAFSGINPTHAECPPGVIMNGKCSLSKMCFAAIGYTECDPTTPQNGQPGTGGGSELPPPPTLEP</sequence>
<gene>
    <name evidence="3" type="ORF">SAMN05421761_10126</name>
</gene>
<dbReference type="AlphaFoldDB" id="A0A1N7JIC6"/>
<name>A0A1N7JIC6_9BACT</name>
<keyword evidence="2" id="KW-0732">Signal</keyword>
<feature type="chain" id="PRO_5012275333" evidence="2">
    <location>
        <begin position="26"/>
        <end position="78"/>
    </location>
</feature>